<feature type="binding site" evidence="7">
    <location>
        <position position="100"/>
    </location>
    <ligand>
        <name>(6S)-NADPHX</name>
        <dbReference type="ChEBI" id="CHEBI:64076"/>
    </ligand>
</feature>
<evidence type="ECO:0000259" key="8">
    <source>
        <dbReference type="PROSITE" id="PS51383"/>
    </source>
</evidence>
<reference evidence="11" key="1">
    <citation type="journal article" date="2020" name="PLoS Negl. Trop. Dis.">
        <title>High-quality nuclear genome for Sarcoptes scabiei-A critical resource for a neglected parasite.</title>
        <authorList>
            <person name="Korhonen P.K."/>
            <person name="Gasser R.B."/>
            <person name="Ma G."/>
            <person name="Wang T."/>
            <person name="Stroehlein A.J."/>
            <person name="Young N.D."/>
            <person name="Ang C.S."/>
            <person name="Fernando D.D."/>
            <person name="Lu H.C."/>
            <person name="Taylor S."/>
            <person name="Reynolds S.L."/>
            <person name="Mofiz E."/>
            <person name="Najaraj S.H."/>
            <person name="Gowda H."/>
            <person name="Madugundu A."/>
            <person name="Renuse S."/>
            <person name="Holt D."/>
            <person name="Pandey A."/>
            <person name="Papenfuss A.T."/>
            <person name="Fischer K."/>
        </authorList>
    </citation>
    <scope>NUCLEOTIDE SEQUENCE [LARGE SCALE GENOMIC DNA]</scope>
</reference>
<dbReference type="NCBIfam" id="TIGR00196">
    <property type="entry name" value="yjeF_cterm"/>
    <property type="match status" value="1"/>
</dbReference>
<dbReference type="Pfam" id="PF01256">
    <property type="entry name" value="Carb_kinase"/>
    <property type="match status" value="1"/>
</dbReference>
<keyword evidence="5 7" id="KW-0456">Lyase</keyword>
<dbReference type="AlphaFoldDB" id="A0A834RAS7"/>
<evidence type="ECO:0000256" key="1">
    <source>
        <dbReference type="ARBA" id="ARBA00022741"/>
    </source>
</evidence>
<sequence length="307" mass="33557">MKNFKEAIRAELIEHNQTICSLIPRLSNSSHKGQSGRIGIIGGSKEYTGAPYFSAISSLKTGADLSYPELIVYPILDQEEFFEEFTAILPKLHVLVIGPGLGRNETILSNIGSVIELIRSKNLPVVLDADALYLVSNCPEIVRGYTSAILTPNVAEFDRLFCSVFKTDARESGNDDAKSAVELLAKSLGNITIMRKGPSDIISNGLITHVCNEPGSARRCGGQGDLLSGAIATFNHWFHKSFDSDTNAVSIQSKYTPTILACLAASMMTRRCSRLAFQKHLRSTTTSDMIKEIKNSFASLFPIDHLK</sequence>
<name>A0A834RAS7_SARSC</name>
<feature type="domain" description="YjeF C-terminal" evidence="8">
    <location>
        <begin position="15"/>
        <end position="300"/>
    </location>
</feature>
<dbReference type="PROSITE" id="PS51383">
    <property type="entry name" value="YJEF_C_3"/>
    <property type="match status" value="1"/>
</dbReference>
<reference evidence="9" key="2">
    <citation type="submission" date="2020-01" db="EMBL/GenBank/DDBJ databases">
        <authorList>
            <person name="Korhonen P.K.K."/>
            <person name="Guangxu M.G."/>
            <person name="Wang T.W."/>
            <person name="Stroehlein A.J.S."/>
            <person name="Young N.D."/>
            <person name="Ang C.-S.A."/>
            <person name="Fernando D.W.F."/>
            <person name="Lu H.L."/>
            <person name="Taylor S.T."/>
            <person name="Ehtesham M.E.M."/>
            <person name="Najaraj S.H.N."/>
            <person name="Harsha G.H.G."/>
            <person name="Madugundu A.M."/>
            <person name="Renuse S.R."/>
            <person name="Holt D.H."/>
            <person name="Pandey A.P."/>
            <person name="Papenfuss A.P."/>
            <person name="Gasser R.B.G."/>
            <person name="Fischer K.F."/>
        </authorList>
    </citation>
    <scope>NUCLEOTIDE SEQUENCE</scope>
    <source>
        <strain evidence="9">SSS_KF_BRIS2020</strain>
    </source>
</reference>
<dbReference type="Gene3D" id="3.40.1190.20">
    <property type="match status" value="1"/>
</dbReference>
<comment type="function">
    <text evidence="7">Catalyzes the dehydration of the S-form of NAD(P)HX at the expense of ATP, which is converted to ADP. Together with NAD(P)HX epimerase, which catalyzes the epimerization of the S- and R-forms, the enzyme allows the repair of both epimers of NAD(P)HX, a damaged form of NAD(P)H that is a result of enzymatic or heat-dependent hydration.</text>
</comment>
<evidence type="ECO:0000313" key="10">
    <source>
        <dbReference type="EnsemblMetazoa" id="KAF7492965.1"/>
    </source>
</evidence>
<gene>
    <name evidence="9" type="ORF">SSS_9162</name>
</gene>
<evidence type="ECO:0000256" key="6">
    <source>
        <dbReference type="ARBA" id="ARBA00047472"/>
    </source>
</evidence>
<dbReference type="OrthoDB" id="8110916at2759"/>
<dbReference type="EC" id="4.2.1.93" evidence="7"/>
<dbReference type="GO" id="GO:0046496">
    <property type="term" value="P:nicotinamide nucleotide metabolic process"/>
    <property type="evidence" value="ECO:0007669"/>
    <property type="project" value="UniProtKB-UniRule"/>
</dbReference>
<feature type="binding site" evidence="7">
    <location>
        <begin position="196"/>
        <end position="200"/>
    </location>
    <ligand>
        <name>ATP</name>
        <dbReference type="ChEBI" id="CHEBI:30616"/>
    </ligand>
</feature>
<dbReference type="Proteomes" id="UP000070412">
    <property type="component" value="Unassembled WGS sequence"/>
</dbReference>
<keyword evidence="11" id="KW-1185">Reference proteome</keyword>
<dbReference type="SUPFAM" id="SSF53613">
    <property type="entry name" value="Ribokinase-like"/>
    <property type="match status" value="1"/>
</dbReference>
<comment type="cofactor">
    <cofactor evidence="7">
        <name>Mg(2+)</name>
        <dbReference type="ChEBI" id="CHEBI:18420"/>
    </cofactor>
</comment>
<keyword evidence="2 7" id="KW-0067">ATP-binding</keyword>
<evidence type="ECO:0000256" key="3">
    <source>
        <dbReference type="ARBA" id="ARBA00022857"/>
    </source>
</evidence>
<keyword evidence="1 7" id="KW-0547">Nucleotide-binding</keyword>
<comment type="catalytic activity">
    <reaction evidence="7">
        <text>(6S)-NADHX + ATP = ADP + phosphate + NADH + H(+)</text>
        <dbReference type="Rhea" id="RHEA:19017"/>
        <dbReference type="ChEBI" id="CHEBI:15378"/>
        <dbReference type="ChEBI" id="CHEBI:30616"/>
        <dbReference type="ChEBI" id="CHEBI:43474"/>
        <dbReference type="ChEBI" id="CHEBI:57945"/>
        <dbReference type="ChEBI" id="CHEBI:64074"/>
        <dbReference type="ChEBI" id="CHEBI:456216"/>
        <dbReference type="EC" id="4.2.1.93"/>
    </reaction>
</comment>
<dbReference type="PANTHER" id="PTHR12592">
    <property type="entry name" value="ATP-DEPENDENT (S)-NAD(P)H-HYDRATE DEHYDRATASE FAMILY MEMBER"/>
    <property type="match status" value="1"/>
</dbReference>
<dbReference type="GO" id="GO:0005524">
    <property type="term" value="F:ATP binding"/>
    <property type="evidence" value="ECO:0007669"/>
    <property type="project" value="UniProtKB-KW"/>
</dbReference>
<keyword evidence="4 7" id="KW-0520">NAD</keyword>
<evidence type="ECO:0000256" key="5">
    <source>
        <dbReference type="ARBA" id="ARBA00023239"/>
    </source>
</evidence>
<protein>
    <recommendedName>
        <fullName evidence="7">ATP-dependent (S)-NAD(P)H-hydrate dehydratase</fullName>
        <ecNumber evidence="7">4.2.1.93</ecNumber>
    </recommendedName>
    <alternativeName>
        <fullName evidence="7">ATP-dependent NAD(P)HX dehydratase</fullName>
    </alternativeName>
</protein>
<dbReference type="InterPro" id="IPR029056">
    <property type="entry name" value="Ribokinase-like"/>
</dbReference>
<comment type="similarity">
    <text evidence="7">Belongs to the NnrD/CARKD family.</text>
</comment>
<keyword evidence="7" id="KW-0597">Phosphoprotein</keyword>
<feature type="binding site" evidence="7">
    <location>
        <position position="225"/>
    </location>
    <ligand>
        <name>(6S)-NADPHX</name>
        <dbReference type="ChEBI" id="CHEBI:64076"/>
    </ligand>
</feature>
<evidence type="ECO:0000256" key="2">
    <source>
        <dbReference type="ARBA" id="ARBA00022840"/>
    </source>
</evidence>
<feature type="binding site" evidence="7">
    <location>
        <begin position="153"/>
        <end position="159"/>
    </location>
    <ligand>
        <name>(6S)-NADPHX</name>
        <dbReference type="ChEBI" id="CHEBI:64076"/>
    </ligand>
</feature>
<organism evidence="9">
    <name type="scientific">Sarcoptes scabiei</name>
    <name type="common">Itch mite</name>
    <name type="synonym">Acarus scabiei</name>
    <dbReference type="NCBI Taxonomy" id="52283"/>
    <lineage>
        <taxon>Eukaryota</taxon>
        <taxon>Metazoa</taxon>
        <taxon>Ecdysozoa</taxon>
        <taxon>Arthropoda</taxon>
        <taxon>Chelicerata</taxon>
        <taxon>Arachnida</taxon>
        <taxon>Acari</taxon>
        <taxon>Acariformes</taxon>
        <taxon>Sarcoptiformes</taxon>
        <taxon>Astigmata</taxon>
        <taxon>Psoroptidia</taxon>
        <taxon>Sarcoptoidea</taxon>
        <taxon>Sarcoptidae</taxon>
        <taxon>Sarcoptinae</taxon>
        <taxon>Sarcoptes</taxon>
    </lineage>
</organism>
<keyword evidence="3" id="KW-0521">NADP</keyword>
<dbReference type="EnsemblMetazoa" id="SSS_9162s_mrna">
    <property type="protein sequence ID" value="KAF7492965.1"/>
    <property type="gene ID" value="SSS_9162"/>
</dbReference>
<evidence type="ECO:0000313" key="9">
    <source>
        <dbReference type="EMBL" id="KAF7492965.1"/>
    </source>
</evidence>
<dbReference type="HAMAP" id="MF_01965">
    <property type="entry name" value="NADHX_dehydratase"/>
    <property type="match status" value="1"/>
</dbReference>
<dbReference type="EMBL" id="WVUK01000056">
    <property type="protein sequence ID" value="KAF7492965.1"/>
    <property type="molecule type" value="Genomic_DNA"/>
</dbReference>
<feature type="binding site" evidence="7">
    <location>
        <begin position="215"/>
        <end position="224"/>
    </location>
    <ligand>
        <name>ATP</name>
        <dbReference type="ChEBI" id="CHEBI:30616"/>
    </ligand>
</feature>
<evidence type="ECO:0000313" key="11">
    <source>
        <dbReference type="Proteomes" id="UP000070412"/>
    </source>
</evidence>
<dbReference type="GO" id="GO:0047453">
    <property type="term" value="F:ATP-dependent NAD(P)H-hydrate dehydratase activity"/>
    <property type="evidence" value="ECO:0007669"/>
    <property type="project" value="UniProtKB-UniRule"/>
</dbReference>
<accession>A0A834RAS7</accession>
<comment type="catalytic activity">
    <reaction evidence="6 7">
        <text>(6S)-NADPHX + ATP = ADP + phosphate + NADPH + H(+)</text>
        <dbReference type="Rhea" id="RHEA:32231"/>
        <dbReference type="ChEBI" id="CHEBI:15378"/>
        <dbReference type="ChEBI" id="CHEBI:30616"/>
        <dbReference type="ChEBI" id="CHEBI:43474"/>
        <dbReference type="ChEBI" id="CHEBI:57783"/>
        <dbReference type="ChEBI" id="CHEBI:64076"/>
        <dbReference type="ChEBI" id="CHEBI:456216"/>
        <dbReference type="EC" id="4.2.1.93"/>
    </reaction>
</comment>
<dbReference type="CDD" id="cd01171">
    <property type="entry name" value="YXKO-related"/>
    <property type="match status" value="1"/>
</dbReference>
<dbReference type="PANTHER" id="PTHR12592:SF0">
    <property type="entry name" value="ATP-DEPENDENT (S)-NAD(P)H-HYDRATE DEHYDRATASE"/>
    <property type="match status" value="1"/>
</dbReference>
<dbReference type="GO" id="GO:0110051">
    <property type="term" value="P:metabolite repair"/>
    <property type="evidence" value="ECO:0007669"/>
    <property type="project" value="TreeGrafter"/>
</dbReference>
<dbReference type="InterPro" id="IPR000631">
    <property type="entry name" value="CARKD"/>
</dbReference>
<evidence type="ECO:0000256" key="4">
    <source>
        <dbReference type="ARBA" id="ARBA00023027"/>
    </source>
</evidence>
<proteinExistence type="inferred from homology"/>
<reference evidence="10" key="3">
    <citation type="submission" date="2022-06" db="UniProtKB">
        <authorList>
            <consortium name="EnsemblMetazoa"/>
        </authorList>
    </citation>
    <scope>IDENTIFICATION</scope>
</reference>
<evidence type="ECO:0000256" key="7">
    <source>
        <dbReference type="HAMAP-Rule" id="MF_03157"/>
    </source>
</evidence>